<keyword evidence="3" id="KW-1185">Reference proteome</keyword>
<keyword evidence="1" id="KW-0732">Signal</keyword>
<gene>
    <name evidence="2" type="ORF">HETSPECPRED_001809</name>
</gene>
<comment type="caution">
    <text evidence="2">The sequence shown here is derived from an EMBL/GenBank/DDBJ whole genome shotgun (WGS) entry which is preliminary data.</text>
</comment>
<accession>A0A8H3J2I7</accession>
<evidence type="ECO:0000256" key="1">
    <source>
        <dbReference type="SAM" id="SignalP"/>
    </source>
</evidence>
<feature type="signal peptide" evidence="1">
    <location>
        <begin position="1"/>
        <end position="21"/>
    </location>
</feature>
<reference evidence="2" key="1">
    <citation type="submission" date="2021-03" db="EMBL/GenBank/DDBJ databases">
        <authorList>
            <person name="Tagirdzhanova G."/>
        </authorList>
    </citation>
    <scope>NUCLEOTIDE SEQUENCE</scope>
</reference>
<evidence type="ECO:0000313" key="3">
    <source>
        <dbReference type="Proteomes" id="UP000664521"/>
    </source>
</evidence>
<dbReference type="AlphaFoldDB" id="A0A8H3J2I7"/>
<dbReference type="EMBL" id="CAJPDS010000132">
    <property type="protein sequence ID" value="CAF9939522.1"/>
    <property type="molecule type" value="Genomic_DNA"/>
</dbReference>
<proteinExistence type="predicted"/>
<feature type="chain" id="PRO_5034407823" evidence="1">
    <location>
        <begin position="22"/>
        <end position="199"/>
    </location>
</feature>
<name>A0A8H3J2I7_9LECA</name>
<dbReference type="Proteomes" id="UP000664521">
    <property type="component" value="Unassembled WGS sequence"/>
</dbReference>
<sequence length="199" mass="21264">MKFVKFSALAISVAFTRSVSAGANFAACVDWMPDQNPDMSPPFQVFAQFSPTGSYMHCIDGGRGTLEVNVPPNAGAGRYCSNQFVYAAMKSVTGFDCDSPPQGVFPVFFTGPAPWPSRYPGVNIAVAWGVDTATIFGDHGNIVICDNLQSGCDYQTSVTWDDASTGTAALVYQPNGALSQEIAKTAHAADDQYLFIDEM</sequence>
<organism evidence="2 3">
    <name type="scientific">Heterodermia speciosa</name>
    <dbReference type="NCBI Taxonomy" id="116794"/>
    <lineage>
        <taxon>Eukaryota</taxon>
        <taxon>Fungi</taxon>
        <taxon>Dikarya</taxon>
        <taxon>Ascomycota</taxon>
        <taxon>Pezizomycotina</taxon>
        <taxon>Lecanoromycetes</taxon>
        <taxon>OSLEUM clade</taxon>
        <taxon>Lecanoromycetidae</taxon>
        <taxon>Caliciales</taxon>
        <taxon>Physciaceae</taxon>
        <taxon>Heterodermia</taxon>
    </lineage>
</organism>
<protein>
    <submittedName>
        <fullName evidence="2">Uncharacterized protein</fullName>
    </submittedName>
</protein>
<evidence type="ECO:0000313" key="2">
    <source>
        <dbReference type="EMBL" id="CAF9939522.1"/>
    </source>
</evidence>